<dbReference type="PANTHER" id="PTHR47972:SF65">
    <property type="entry name" value="KINESIN-LIKE PROTEIN"/>
    <property type="match status" value="1"/>
</dbReference>
<name>A0AAV7BZC3_ENGPU</name>
<dbReference type="PRINTS" id="PR00380">
    <property type="entry name" value="KINESINHEAVY"/>
</dbReference>
<sequence>MNLDFILHRVQQVKEALPAITDFKEILAALRLCNYDPDEVISTFFAMFGDSLQSNINGQQNFEPIALQREISKKDKKIEVLNKKLQESESELETLRLKCKYFEEEKRHLIQQAESLYEKVAELQNEQAKYLHEISEIKCKNTQITDKLQNYSPLNKGLLIKMLRDAHELSISNNKLRVLATSGLSEIGLSMEHVRSMTMSLRSSTKEIEEIRSLYQRETMERKLLYNQLQELRGNIRVFCRCRLDDKKGEHLEFLSDEDIAVNCNSSKKRFRYDQVFLPQCTQEDVFEGTLPIIRSCVDGYNVCILAYGQTGSGKTYTMMGTEQKPGVNIRSIRELLHICHERERVKYVIRISMLEIYNEGVWDLLSHDGNKQLEIRSHGKVVTLPGLTEMEVLNEEDIKRIMSFGEKNRTVASTKMNTESSRSHLIVIFTLNGVDTISGIASSSTLTLCDLAGSERISKTEAIGQRLVEAAAINKSLTALGQVFTALKTNSLHVPYRNSKLTHLLQPSLSGQAKACVFVNISPDVKDLGETLSSLQFGSSIQQIALGKPNPQSSNIKLGH</sequence>
<dbReference type="SUPFAM" id="SSF52540">
    <property type="entry name" value="P-loop containing nucleoside triphosphate hydrolases"/>
    <property type="match status" value="1"/>
</dbReference>
<keyword evidence="4" id="KW-0963">Cytoplasm</keyword>
<dbReference type="InterPro" id="IPR027417">
    <property type="entry name" value="P-loop_NTPase"/>
</dbReference>
<comment type="similarity">
    <text evidence="5 6">Belongs to the TRAFAC class myosin-kinesin ATPase superfamily. Kinesin family.</text>
</comment>
<evidence type="ECO:0000259" key="8">
    <source>
        <dbReference type="PROSITE" id="PS50067"/>
    </source>
</evidence>
<dbReference type="SMART" id="SM00129">
    <property type="entry name" value="KISc"/>
    <property type="match status" value="1"/>
</dbReference>
<dbReference type="InterPro" id="IPR019821">
    <property type="entry name" value="Kinesin_motor_CS"/>
</dbReference>
<dbReference type="Proteomes" id="UP000824782">
    <property type="component" value="Unassembled WGS sequence"/>
</dbReference>
<keyword evidence="10" id="KW-1185">Reference proteome</keyword>
<evidence type="ECO:0000313" key="9">
    <source>
        <dbReference type="EMBL" id="KAG8577612.1"/>
    </source>
</evidence>
<dbReference type="PROSITE" id="PS00411">
    <property type="entry name" value="KINESIN_MOTOR_1"/>
    <property type="match status" value="1"/>
</dbReference>
<dbReference type="InterPro" id="IPR001752">
    <property type="entry name" value="Kinesin_motor_dom"/>
</dbReference>
<reference evidence="9" key="1">
    <citation type="thesis" date="2020" institute="ProQuest LLC" country="789 East Eisenhower Parkway, Ann Arbor, MI, USA">
        <title>Comparative Genomics and Chromosome Evolution.</title>
        <authorList>
            <person name="Mudd A.B."/>
        </authorList>
    </citation>
    <scope>NUCLEOTIDE SEQUENCE</scope>
    <source>
        <strain evidence="9">237g6f4</strain>
        <tissue evidence="9">Blood</tissue>
    </source>
</reference>
<dbReference type="InterPro" id="IPR036961">
    <property type="entry name" value="Kinesin_motor_dom_sf"/>
</dbReference>
<protein>
    <recommendedName>
        <fullName evidence="6">Kinesin-like protein</fullName>
    </recommendedName>
</protein>
<dbReference type="GO" id="GO:0005874">
    <property type="term" value="C:microtubule"/>
    <property type="evidence" value="ECO:0007669"/>
    <property type="project" value="UniProtKB-KW"/>
</dbReference>
<dbReference type="Gene3D" id="3.40.850.10">
    <property type="entry name" value="Kinesin motor domain"/>
    <property type="match status" value="1"/>
</dbReference>
<dbReference type="GO" id="GO:0007018">
    <property type="term" value="P:microtubule-based movement"/>
    <property type="evidence" value="ECO:0007669"/>
    <property type="project" value="InterPro"/>
</dbReference>
<comment type="caution">
    <text evidence="9">The sequence shown here is derived from an EMBL/GenBank/DDBJ whole genome shotgun (WGS) entry which is preliminary data.</text>
</comment>
<keyword evidence="4" id="KW-0206">Cytoskeleton</keyword>
<gene>
    <name evidence="9" type="ORF">GDO81_010233</name>
</gene>
<dbReference type="Pfam" id="PF00225">
    <property type="entry name" value="Kinesin"/>
    <property type="match status" value="1"/>
</dbReference>
<evidence type="ECO:0000313" key="10">
    <source>
        <dbReference type="Proteomes" id="UP000824782"/>
    </source>
</evidence>
<evidence type="ECO:0000256" key="4">
    <source>
        <dbReference type="ARBA" id="ARBA00023212"/>
    </source>
</evidence>
<dbReference type="AlphaFoldDB" id="A0AAV7BZC3"/>
<keyword evidence="7" id="KW-0175">Coiled coil</keyword>
<comment type="subcellular location">
    <subcellularLocation>
        <location evidence="1">Cytoplasm</location>
        <location evidence="1">Cytoskeleton</location>
    </subcellularLocation>
</comment>
<keyword evidence="6" id="KW-0493">Microtubule</keyword>
<dbReference type="GO" id="GO:0008017">
    <property type="term" value="F:microtubule binding"/>
    <property type="evidence" value="ECO:0007669"/>
    <property type="project" value="InterPro"/>
</dbReference>
<feature type="coiled-coil region" evidence="7">
    <location>
        <begin position="71"/>
        <end position="140"/>
    </location>
</feature>
<dbReference type="InterPro" id="IPR027640">
    <property type="entry name" value="Kinesin-like_fam"/>
</dbReference>
<dbReference type="PANTHER" id="PTHR47972">
    <property type="entry name" value="KINESIN-LIKE PROTEIN KLP-3"/>
    <property type="match status" value="1"/>
</dbReference>
<dbReference type="PROSITE" id="PS50067">
    <property type="entry name" value="KINESIN_MOTOR_2"/>
    <property type="match status" value="1"/>
</dbReference>
<dbReference type="EMBL" id="WNYA01000004">
    <property type="protein sequence ID" value="KAG8577612.1"/>
    <property type="molecule type" value="Genomic_DNA"/>
</dbReference>
<evidence type="ECO:0000256" key="3">
    <source>
        <dbReference type="ARBA" id="ARBA00022840"/>
    </source>
</evidence>
<evidence type="ECO:0000256" key="5">
    <source>
        <dbReference type="PROSITE-ProRule" id="PRU00283"/>
    </source>
</evidence>
<feature type="domain" description="Kinesin motor" evidence="8">
    <location>
        <begin position="235"/>
        <end position="545"/>
    </location>
</feature>
<evidence type="ECO:0000256" key="6">
    <source>
        <dbReference type="RuleBase" id="RU000394"/>
    </source>
</evidence>
<evidence type="ECO:0000256" key="2">
    <source>
        <dbReference type="ARBA" id="ARBA00022741"/>
    </source>
</evidence>
<dbReference type="GO" id="GO:0003777">
    <property type="term" value="F:microtubule motor activity"/>
    <property type="evidence" value="ECO:0007669"/>
    <property type="project" value="InterPro"/>
</dbReference>
<feature type="binding site" evidence="5">
    <location>
        <begin position="309"/>
        <end position="316"/>
    </location>
    <ligand>
        <name>ATP</name>
        <dbReference type="ChEBI" id="CHEBI:30616"/>
    </ligand>
</feature>
<dbReference type="GO" id="GO:0005524">
    <property type="term" value="F:ATP binding"/>
    <property type="evidence" value="ECO:0007669"/>
    <property type="project" value="UniProtKB-UniRule"/>
</dbReference>
<evidence type="ECO:0000256" key="1">
    <source>
        <dbReference type="ARBA" id="ARBA00004245"/>
    </source>
</evidence>
<keyword evidence="3 5" id="KW-0067">ATP-binding</keyword>
<organism evidence="9 10">
    <name type="scientific">Engystomops pustulosus</name>
    <name type="common">Tungara frog</name>
    <name type="synonym">Physalaemus pustulosus</name>
    <dbReference type="NCBI Taxonomy" id="76066"/>
    <lineage>
        <taxon>Eukaryota</taxon>
        <taxon>Metazoa</taxon>
        <taxon>Chordata</taxon>
        <taxon>Craniata</taxon>
        <taxon>Vertebrata</taxon>
        <taxon>Euteleostomi</taxon>
        <taxon>Amphibia</taxon>
        <taxon>Batrachia</taxon>
        <taxon>Anura</taxon>
        <taxon>Neobatrachia</taxon>
        <taxon>Hyloidea</taxon>
        <taxon>Leptodactylidae</taxon>
        <taxon>Leiuperinae</taxon>
        <taxon>Engystomops</taxon>
    </lineage>
</organism>
<evidence type="ECO:0000256" key="7">
    <source>
        <dbReference type="SAM" id="Coils"/>
    </source>
</evidence>
<accession>A0AAV7BZC3</accession>
<proteinExistence type="inferred from homology"/>
<keyword evidence="5 6" id="KW-0505">Motor protein</keyword>
<keyword evidence="2 5" id="KW-0547">Nucleotide-binding</keyword>